<feature type="transmembrane region" description="Helical" evidence="1">
    <location>
        <begin position="286"/>
        <end position="304"/>
    </location>
</feature>
<proteinExistence type="predicted"/>
<keyword evidence="1" id="KW-0472">Membrane</keyword>
<feature type="transmembrane region" description="Helical" evidence="1">
    <location>
        <begin position="12"/>
        <end position="30"/>
    </location>
</feature>
<keyword evidence="1" id="KW-0812">Transmembrane</keyword>
<name>A0ABV8RKP4_9SPHN</name>
<keyword evidence="1" id="KW-1133">Transmembrane helix</keyword>
<evidence type="ECO:0000313" key="2">
    <source>
        <dbReference type="EMBL" id="MFC4293065.1"/>
    </source>
</evidence>
<reference evidence="3" key="1">
    <citation type="journal article" date="2019" name="Int. J. Syst. Evol. Microbiol.">
        <title>The Global Catalogue of Microorganisms (GCM) 10K type strain sequencing project: providing services to taxonomists for standard genome sequencing and annotation.</title>
        <authorList>
            <consortium name="The Broad Institute Genomics Platform"/>
            <consortium name="The Broad Institute Genome Sequencing Center for Infectious Disease"/>
            <person name="Wu L."/>
            <person name="Ma J."/>
        </authorList>
    </citation>
    <scope>NUCLEOTIDE SEQUENCE [LARGE SCALE GENOMIC DNA]</scope>
    <source>
        <strain evidence="3">CECT 8531</strain>
    </source>
</reference>
<feature type="transmembrane region" description="Helical" evidence="1">
    <location>
        <begin position="128"/>
        <end position="148"/>
    </location>
</feature>
<comment type="caution">
    <text evidence="2">The sequence shown here is derived from an EMBL/GenBank/DDBJ whole genome shotgun (WGS) entry which is preliminary data.</text>
</comment>
<feature type="transmembrane region" description="Helical" evidence="1">
    <location>
        <begin position="183"/>
        <end position="212"/>
    </location>
</feature>
<feature type="transmembrane region" description="Helical" evidence="1">
    <location>
        <begin position="338"/>
        <end position="358"/>
    </location>
</feature>
<keyword evidence="3" id="KW-1185">Reference proteome</keyword>
<sequence length="588" mass="63701">MFENRSDKLPWMPVAALWLAISAIMIITGWDNIVTRSGWDPDDQLRMVQLRDFLAGQSWFDITQYRMNGDAGAPMHWSRLIELPLALIVILLSPLIGQAGAEMVAGTAVPLLGLGLVAWMIGRNTTQLASREAGIVAVLVTLLSPALLMQFRPMRIDHHGWQIVMATLALWTIFWPNKKRGGIVLGIALAIWLHISLEGAPLTAAFFLLLGWRWIFEKAHGQRLIWTISSFAGASFLLFFGTQNSPLGAPAFCDTVSPPHIAAIALAAAIMLPAIMATPKDWRIRLGAAALAGAAALGTLLLLAPQCSAGAFGNLDPLVRDYWYVHVNEGLPVWHQNFGAASALLAAPICALITMMFLLREAAGATRKQLRVAAFFMLYSALLSLLVFRTVSVASAFAVPAVAVFIVTLFHNYRRSKEPVRRVAMVAVMLSLLVPGAIAGQLSALAVPKAKAKGEQQGEATAQQCESAASVAALSALPNARILAPFDMGPMILLTTPHEVLASSHHRNEGAMHDQIEIFLSQPAKAKAVIDRRKITHIALCPGEAELDNYKHKNPGGLWSQMDAGKAPLWLEPMKPVGGGIQVWRVKN</sequence>
<protein>
    <recommendedName>
        <fullName evidence="4">AcrB/AcrD/AcrF family protein</fullName>
    </recommendedName>
</protein>
<feature type="transmembrane region" description="Helical" evidence="1">
    <location>
        <begin position="423"/>
        <end position="447"/>
    </location>
</feature>
<evidence type="ECO:0000313" key="3">
    <source>
        <dbReference type="Proteomes" id="UP001595887"/>
    </source>
</evidence>
<feature type="transmembrane region" description="Helical" evidence="1">
    <location>
        <begin position="261"/>
        <end position="279"/>
    </location>
</feature>
<evidence type="ECO:0008006" key="4">
    <source>
        <dbReference type="Google" id="ProtNLM"/>
    </source>
</evidence>
<organism evidence="2 3">
    <name type="scientific">Sphingorhabdus arenilitoris</name>
    <dbReference type="NCBI Taxonomy" id="1490041"/>
    <lineage>
        <taxon>Bacteria</taxon>
        <taxon>Pseudomonadati</taxon>
        <taxon>Pseudomonadota</taxon>
        <taxon>Alphaproteobacteria</taxon>
        <taxon>Sphingomonadales</taxon>
        <taxon>Sphingomonadaceae</taxon>
        <taxon>Sphingorhabdus</taxon>
    </lineage>
</organism>
<dbReference type="Proteomes" id="UP001595887">
    <property type="component" value="Unassembled WGS sequence"/>
</dbReference>
<dbReference type="RefSeq" id="WP_381424273.1">
    <property type="nucleotide sequence ID" value="NZ_JBHSDH010000013.1"/>
</dbReference>
<feature type="transmembrane region" description="Helical" evidence="1">
    <location>
        <begin position="224"/>
        <end position="241"/>
    </location>
</feature>
<feature type="transmembrane region" description="Helical" evidence="1">
    <location>
        <begin position="103"/>
        <end position="122"/>
    </location>
</feature>
<gene>
    <name evidence="2" type="ORF">ACFOWX_11630</name>
</gene>
<accession>A0ABV8RKP4</accession>
<feature type="transmembrane region" description="Helical" evidence="1">
    <location>
        <begin position="370"/>
        <end position="388"/>
    </location>
</feature>
<feature type="transmembrane region" description="Helical" evidence="1">
    <location>
        <begin position="394"/>
        <end position="411"/>
    </location>
</feature>
<feature type="transmembrane region" description="Helical" evidence="1">
    <location>
        <begin position="160"/>
        <end position="177"/>
    </location>
</feature>
<feature type="transmembrane region" description="Helical" evidence="1">
    <location>
        <begin position="77"/>
        <end position="96"/>
    </location>
</feature>
<evidence type="ECO:0000256" key="1">
    <source>
        <dbReference type="SAM" id="Phobius"/>
    </source>
</evidence>
<dbReference type="EMBL" id="JBHSDH010000013">
    <property type="protein sequence ID" value="MFC4293065.1"/>
    <property type="molecule type" value="Genomic_DNA"/>
</dbReference>